<dbReference type="EMBL" id="GHES01034554">
    <property type="protein sequence ID" value="MPA65113.1"/>
    <property type="molecule type" value="Transcribed_RNA"/>
</dbReference>
<evidence type="ECO:0000256" key="13">
    <source>
        <dbReference type="ARBA" id="ARBA00032554"/>
    </source>
</evidence>
<keyword evidence="6" id="KW-0934">Plastid</keyword>
<dbReference type="GO" id="GO:0009507">
    <property type="term" value="C:chloroplast"/>
    <property type="evidence" value="ECO:0007669"/>
    <property type="project" value="UniProtKB-SubCell"/>
</dbReference>
<proteinExistence type="inferred from homology"/>
<dbReference type="HAMAP" id="MF_00061">
    <property type="entry name" value="IspE"/>
    <property type="match status" value="1"/>
</dbReference>
<accession>A0A5B7BCF4</accession>
<dbReference type="FunFam" id="3.30.230.10:FF:000045">
    <property type="entry name" value="4-diphosphocytidyl-2-C-methyl-D-erythritol kinase, chloroplastic"/>
    <property type="match status" value="1"/>
</dbReference>
<dbReference type="GO" id="GO:0005524">
    <property type="term" value="F:ATP binding"/>
    <property type="evidence" value="ECO:0007669"/>
    <property type="project" value="UniProtKB-KW"/>
</dbReference>
<evidence type="ECO:0000256" key="11">
    <source>
        <dbReference type="ARBA" id="ARBA00022946"/>
    </source>
</evidence>
<keyword evidence="11" id="KW-0809">Transit peptide</keyword>
<name>A0A5B7BCF4_DAVIN</name>
<evidence type="ECO:0000256" key="1">
    <source>
        <dbReference type="ARBA" id="ARBA00001304"/>
    </source>
</evidence>
<keyword evidence="8" id="KW-0547">Nucleotide-binding</keyword>
<dbReference type="InterPro" id="IPR004424">
    <property type="entry name" value="IspE"/>
</dbReference>
<evidence type="ECO:0000256" key="7">
    <source>
        <dbReference type="ARBA" id="ARBA00022679"/>
    </source>
</evidence>
<dbReference type="Gene3D" id="3.30.230.10">
    <property type="match status" value="1"/>
</dbReference>
<comment type="subcellular location">
    <subcellularLocation>
        <location evidence="2">Plastid</location>
        <location evidence="2">Chloroplast</location>
    </subcellularLocation>
</comment>
<evidence type="ECO:0000256" key="8">
    <source>
        <dbReference type="ARBA" id="ARBA00022741"/>
    </source>
</evidence>
<dbReference type="PANTHER" id="PTHR43527">
    <property type="entry name" value="4-DIPHOSPHOCYTIDYL-2-C-METHYL-D-ERYTHRITOL KINASE, CHLOROPLASTIC"/>
    <property type="match status" value="1"/>
</dbReference>
<evidence type="ECO:0000259" key="16">
    <source>
        <dbReference type="Pfam" id="PF00288"/>
    </source>
</evidence>
<dbReference type="InterPro" id="IPR014721">
    <property type="entry name" value="Ribsml_uS5_D2-typ_fold_subgr"/>
</dbReference>
<keyword evidence="5" id="KW-0150">Chloroplast</keyword>
<dbReference type="NCBIfam" id="TIGR00154">
    <property type="entry name" value="ispE"/>
    <property type="match status" value="1"/>
</dbReference>
<organism evidence="17">
    <name type="scientific">Davidia involucrata</name>
    <name type="common">Dove tree</name>
    <dbReference type="NCBI Taxonomy" id="16924"/>
    <lineage>
        <taxon>Eukaryota</taxon>
        <taxon>Viridiplantae</taxon>
        <taxon>Streptophyta</taxon>
        <taxon>Embryophyta</taxon>
        <taxon>Tracheophyta</taxon>
        <taxon>Spermatophyta</taxon>
        <taxon>Magnoliopsida</taxon>
        <taxon>eudicotyledons</taxon>
        <taxon>Gunneridae</taxon>
        <taxon>Pentapetalae</taxon>
        <taxon>asterids</taxon>
        <taxon>Cornales</taxon>
        <taxon>Nyssaceae</taxon>
        <taxon>Davidia</taxon>
    </lineage>
</organism>
<evidence type="ECO:0000256" key="15">
    <source>
        <dbReference type="ARBA" id="ARBA00060636"/>
    </source>
</evidence>
<evidence type="ECO:0000256" key="3">
    <source>
        <dbReference type="ARBA" id="ARBA00009684"/>
    </source>
</evidence>
<evidence type="ECO:0000313" key="17">
    <source>
        <dbReference type="EMBL" id="MPA65113.1"/>
    </source>
</evidence>
<comment type="function">
    <text evidence="14">Catalyzes the phosphorylation of the position 2 hydroxy group of 4-diphosphocytidyl-2C-methyl-D-erythritol.</text>
</comment>
<dbReference type="InterPro" id="IPR036554">
    <property type="entry name" value="GHMP_kinase_C_sf"/>
</dbReference>
<feature type="domain" description="GHMP kinase N-terminal" evidence="16">
    <location>
        <begin position="159"/>
        <end position="235"/>
    </location>
</feature>
<reference evidence="17" key="1">
    <citation type="submission" date="2019-08" db="EMBL/GenBank/DDBJ databases">
        <title>Reference gene set and small RNA set construction with multiple tissues from Davidia involucrata Baill.</title>
        <authorList>
            <person name="Yang H."/>
            <person name="Zhou C."/>
            <person name="Li G."/>
            <person name="Wang J."/>
            <person name="Gao P."/>
            <person name="Wang M."/>
            <person name="Wang R."/>
            <person name="Zhao Y."/>
        </authorList>
    </citation>
    <scope>NUCLEOTIDE SEQUENCE</scope>
    <source>
        <tissue evidence="17">Mixed with DoveR01_LX</tissue>
    </source>
</reference>
<keyword evidence="7 17" id="KW-0808">Transferase</keyword>
<dbReference type="PANTHER" id="PTHR43527:SF2">
    <property type="entry name" value="4-DIPHOSPHOCYTIDYL-2-C-METHYL-D-ERYTHRITOL KINASE, CHLOROPLASTIC"/>
    <property type="match status" value="1"/>
</dbReference>
<keyword evidence="12" id="KW-0414">Isoprene biosynthesis</keyword>
<keyword evidence="10" id="KW-0067">ATP-binding</keyword>
<evidence type="ECO:0000256" key="6">
    <source>
        <dbReference type="ARBA" id="ARBA00022640"/>
    </source>
</evidence>
<dbReference type="InterPro" id="IPR006204">
    <property type="entry name" value="GHMP_kinase_N_dom"/>
</dbReference>
<evidence type="ECO:0000256" key="10">
    <source>
        <dbReference type="ARBA" id="ARBA00022840"/>
    </source>
</evidence>
<dbReference type="EC" id="2.7.1.148" evidence="4"/>
<dbReference type="SUPFAM" id="SSF54211">
    <property type="entry name" value="Ribosomal protein S5 domain 2-like"/>
    <property type="match status" value="1"/>
</dbReference>
<comment type="pathway">
    <text evidence="15">Isoprenoid biosynthesis; isopentenyl diphosphate biosynthesis via DXP pathway; isopentenyl diphosphate from 1-deoxy-D-xylulose 5-phosphate: step 3/6.</text>
</comment>
<dbReference type="AlphaFoldDB" id="A0A5B7BCF4"/>
<evidence type="ECO:0000256" key="14">
    <source>
        <dbReference type="ARBA" id="ARBA00057894"/>
    </source>
</evidence>
<evidence type="ECO:0000256" key="12">
    <source>
        <dbReference type="ARBA" id="ARBA00023229"/>
    </source>
</evidence>
<evidence type="ECO:0000256" key="4">
    <source>
        <dbReference type="ARBA" id="ARBA00012052"/>
    </source>
</evidence>
<dbReference type="SUPFAM" id="SSF55060">
    <property type="entry name" value="GHMP Kinase, C-terminal domain"/>
    <property type="match status" value="1"/>
</dbReference>
<evidence type="ECO:0000256" key="9">
    <source>
        <dbReference type="ARBA" id="ARBA00022777"/>
    </source>
</evidence>
<dbReference type="GO" id="GO:0050515">
    <property type="term" value="F:4-(cytidine 5'-diphospho)-2-C-methyl-D-erythritol kinase activity"/>
    <property type="evidence" value="ECO:0007669"/>
    <property type="project" value="UniProtKB-EC"/>
</dbReference>
<dbReference type="GO" id="GO:0016114">
    <property type="term" value="P:terpenoid biosynthetic process"/>
    <property type="evidence" value="ECO:0007669"/>
    <property type="project" value="InterPro"/>
</dbReference>
<dbReference type="InterPro" id="IPR020568">
    <property type="entry name" value="Ribosomal_Su5_D2-typ_SF"/>
</dbReference>
<comment type="similarity">
    <text evidence="3">Belongs to the GHMP kinase family. IspE subfamily.</text>
</comment>
<dbReference type="Pfam" id="PF00288">
    <property type="entry name" value="GHMP_kinases_N"/>
    <property type="match status" value="1"/>
</dbReference>
<keyword evidence="9 17" id="KW-0418">Kinase</keyword>
<protein>
    <recommendedName>
        <fullName evidence="4">4-(cytidine 5'-diphospho)-2-C-methyl-D-erythritol kinase</fullName>
        <ecNumber evidence="4">2.7.1.148</ecNumber>
    </recommendedName>
    <alternativeName>
        <fullName evidence="13">4-(cytidine-5'-diphospho)-2-C-methyl-D-erythritol kinase</fullName>
    </alternativeName>
</protein>
<sequence>MASPHFLCSYHLYTPCNGRNQIINSPRKIGLSSSYRPHGSSSFYRKTQFQRTQYVKAMASDSQTGRKQVEIVYNPDERLNKLADEVDKNAGLSRLTLFSPCKINVFLRITSKREDGFHDLASLFHVISLGDKIKFSLSPSKSKDRLSTNVPGVPLDDKNLIIKALNLYRKKTGTDNFFWIHLDKNVPTGAGLGGGSSNAATALWAANQFSGGLATEKELLEWSSEIGSDVPFFFSHGAAYCTGRGEIVQDIPPPIPFDIPMVLIKPQQACPTAEVYKCLQLDQTSKVDPLTLLEKISRNGISQDVCVNDLEPPAFEVLPSLKRLKQRVLAASRGQYDAVFMSGSGSTIVGIGSPDPPQFVYDDDEYKDVFLSEASFITRGPNQWYTEAVSMSACSSPVDHSPSVE</sequence>
<gene>
    <name evidence="17" type="ORF">Din_034554</name>
</gene>
<dbReference type="Gene3D" id="3.30.70.890">
    <property type="entry name" value="GHMP kinase, C-terminal domain"/>
    <property type="match status" value="1"/>
</dbReference>
<dbReference type="FunFam" id="3.30.70.890:FF:000009">
    <property type="entry name" value="4-diphosphocytidyl-2-C-methyl-D-erythritol kinase, chloroplastic"/>
    <property type="match status" value="1"/>
</dbReference>
<comment type="catalytic activity">
    <reaction evidence="1">
        <text>4-CDP-2-C-methyl-D-erythritol + ATP = 4-CDP-2-C-methyl-D-erythritol 2-phosphate + ADP + H(+)</text>
        <dbReference type="Rhea" id="RHEA:18437"/>
        <dbReference type="ChEBI" id="CHEBI:15378"/>
        <dbReference type="ChEBI" id="CHEBI:30616"/>
        <dbReference type="ChEBI" id="CHEBI:57823"/>
        <dbReference type="ChEBI" id="CHEBI:57919"/>
        <dbReference type="ChEBI" id="CHEBI:456216"/>
        <dbReference type="EC" id="2.7.1.148"/>
    </reaction>
</comment>
<evidence type="ECO:0000256" key="2">
    <source>
        <dbReference type="ARBA" id="ARBA00004229"/>
    </source>
</evidence>
<evidence type="ECO:0000256" key="5">
    <source>
        <dbReference type="ARBA" id="ARBA00022528"/>
    </source>
</evidence>